<evidence type="ECO:0000256" key="7">
    <source>
        <dbReference type="ARBA" id="ARBA00024355"/>
    </source>
</evidence>
<dbReference type="PANTHER" id="PTHR47959:SF15">
    <property type="entry name" value="RNA HELICASE"/>
    <property type="match status" value="1"/>
</dbReference>
<reference evidence="13 14" key="1">
    <citation type="submission" date="2024-09" db="EMBL/GenBank/DDBJ databases">
        <title>Chromosome-scale assembly of Riccia fluitans.</title>
        <authorList>
            <person name="Paukszto L."/>
            <person name="Sawicki J."/>
            <person name="Karawczyk K."/>
            <person name="Piernik-Szablinska J."/>
            <person name="Szczecinska M."/>
            <person name="Mazdziarz M."/>
        </authorList>
    </citation>
    <scope>NUCLEOTIDE SEQUENCE [LARGE SCALE GENOMIC DNA]</scope>
    <source>
        <strain evidence="13">Rf_01</strain>
        <tissue evidence="13">Aerial parts of the thallus</tissue>
    </source>
</reference>
<feature type="domain" description="Helicase C-terminal" evidence="12">
    <location>
        <begin position="373"/>
        <end position="517"/>
    </location>
</feature>
<dbReference type="InterPro" id="IPR044764">
    <property type="entry name" value="DDX52/Rok1_DEADc"/>
</dbReference>
<dbReference type="InterPro" id="IPR014001">
    <property type="entry name" value="Helicase_ATP-bd"/>
</dbReference>
<comment type="similarity">
    <text evidence="7">Belongs to the DEAD box helicase family. DDX52/ROK1 subfamily.</text>
</comment>
<evidence type="ECO:0000256" key="6">
    <source>
        <dbReference type="ARBA" id="ARBA00022884"/>
    </source>
</evidence>
<dbReference type="Gene3D" id="3.40.50.300">
    <property type="entry name" value="P-loop containing nucleotide triphosphate hydrolases"/>
    <property type="match status" value="2"/>
</dbReference>
<dbReference type="InterPro" id="IPR050079">
    <property type="entry name" value="DEAD_box_RNA_helicase"/>
</dbReference>
<comment type="catalytic activity">
    <reaction evidence="8">
        <text>ATP + H2O = ADP + phosphate + H(+)</text>
        <dbReference type="Rhea" id="RHEA:13065"/>
        <dbReference type="ChEBI" id="CHEBI:15377"/>
        <dbReference type="ChEBI" id="CHEBI:15378"/>
        <dbReference type="ChEBI" id="CHEBI:30616"/>
        <dbReference type="ChEBI" id="CHEBI:43474"/>
        <dbReference type="ChEBI" id="CHEBI:456216"/>
        <dbReference type="EC" id="3.6.4.13"/>
    </reaction>
</comment>
<evidence type="ECO:0000256" key="3">
    <source>
        <dbReference type="ARBA" id="ARBA00022801"/>
    </source>
</evidence>
<keyword evidence="3 9" id="KW-0378">Hydrolase</keyword>
<dbReference type="CDD" id="cd17957">
    <property type="entry name" value="DEADc_DDX52"/>
    <property type="match status" value="1"/>
</dbReference>
<dbReference type="InterPro" id="IPR011545">
    <property type="entry name" value="DEAD/DEAH_box_helicase_dom"/>
</dbReference>
<dbReference type="PROSITE" id="PS51194">
    <property type="entry name" value="HELICASE_CTER"/>
    <property type="match status" value="1"/>
</dbReference>
<dbReference type="EMBL" id="JBHFFA010000007">
    <property type="protein sequence ID" value="KAL2613411.1"/>
    <property type="molecule type" value="Genomic_DNA"/>
</dbReference>
<name>A0ABD1XZS8_9MARC</name>
<dbReference type="CDD" id="cd18787">
    <property type="entry name" value="SF2_C_DEAD"/>
    <property type="match status" value="1"/>
</dbReference>
<evidence type="ECO:0000256" key="9">
    <source>
        <dbReference type="RuleBase" id="RU000492"/>
    </source>
</evidence>
<keyword evidence="2 9" id="KW-0547">Nucleotide-binding</keyword>
<accession>A0ABD1XZS8</accession>
<dbReference type="GO" id="GO:0003724">
    <property type="term" value="F:RNA helicase activity"/>
    <property type="evidence" value="ECO:0007669"/>
    <property type="project" value="UniProtKB-EC"/>
</dbReference>
<dbReference type="InterPro" id="IPR000629">
    <property type="entry name" value="RNA-helicase_DEAD-box_CS"/>
</dbReference>
<dbReference type="Proteomes" id="UP001605036">
    <property type="component" value="Unassembled WGS sequence"/>
</dbReference>
<evidence type="ECO:0000256" key="8">
    <source>
        <dbReference type="ARBA" id="ARBA00047984"/>
    </source>
</evidence>
<evidence type="ECO:0000259" key="12">
    <source>
        <dbReference type="PROSITE" id="PS51194"/>
    </source>
</evidence>
<sequence>MDPNVLFTGLRFDQKKFSAVIQRFKRKAGELPQGENLRFTGGKSFIECSSDDSDVAEVRTPEAKSGRRSKKRKEASDGSPASAFNLFRPPGSLNTVETSVSGHESGEREVTSGRFAEAVNVLRKRWRLYVSGQNVPPPLTSFEDLKSQYPPQKYLLRNIDASGFAEPTPIQRQAIPTLLAGRECLACAQTGSGKTLAFILPILLNLKAPSDAGIRAVILCPIRELAIQTARVFRRIAKGRKWRIRSLTRSMCLDPDVKNLPIDVLVSTPLRLAKLLKKKRISLSRVEFLVLDEADKLFEMGFVNQIDSIVDGCSNPKVIRALFSATLPDSVEELARTIMVDPVRIVVGLKNSAASTVDQRLVYVGNEDGKFLALKQLFKESLKPPILLFVDTKERAKELHKDLVVDGVSVDSIHAGRSQFQRDAAVEKFREGKTWILIATDLMARGMDFQGVNCVINYDFPDSNATYIHRIGRTGRAGRQGQAITFHTEKDKSQLRSIAHIIKSSGGEVPEWMLKLPKNMKTSYRRKFVRRRTGEEEDI</sequence>
<keyword evidence="4 9" id="KW-0347">Helicase</keyword>
<keyword evidence="5 9" id="KW-0067">ATP-binding</keyword>
<dbReference type="PANTHER" id="PTHR47959">
    <property type="entry name" value="ATP-DEPENDENT RNA HELICASE RHLE-RELATED"/>
    <property type="match status" value="1"/>
</dbReference>
<evidence type="ECO:0000259" key="11">
    <source>
        <dbReference type="PROSITE" id="PS51192"/>
    </source>
</evidence>
<feature type="compositionally biased region" description="Polar residues" evidence="10">
    <location>
        <begin position="92"/>
        <end position="102"/>
    </location>
</feature>
<feature type="region of interest" description="Disordered" evidence="10">
    <location>
        <begin position="50"/>
        <end position="108"/>
    </location>
</feature>
<evidence type="ECO:0000313" key="14">
    <source>
        <dbReference type="Proteomes" id="UP001605036"/>
    </source>
</evidence>
<keyword evidence="6" id="KW-0694">RNA-binding</keyword>
<dbReference type="InterPro" id="IPR001650">
    <property type="entry name" value="Helicase_C-like"/>
</dbReference>
<dbReference type="GO" id="GO:0006364">
    <property type="term" value="P:rRNA processing"/>
    <property type="evidence" value="ECO:0007669"/>
    <property type="project" value="UniProtKB-KW"/>
</dbReference>
<dbReference type="EC" id="3.6.4.13" evidence="1"/>
<evidence type="ECO:0000256" key="5">
    <source>
        <dbReference type="ARBA" id="ARBA00022840"/>
    </source>
</evidence>
<keyword evidence="14" id="KW-1185">Reference proteome</keyword>
<feature type="compositionally biased region" description="Basic and acidic residues" evidence="10">
    <location>
        <begin position="56"/>
        <end position="65"/>
    </location>
</feature>
<evidence type="ECO:0000256" key="2">
    <source>
        <dbReference type="ARBA" id="ARBA00022741"/>
    </source>
</evidence>
<evidence type="ECO:0000256" key="10">
    <source>
        <dbReference type="SAM" id="MobiDB-lite"/>
    </source>
</evidence>
<organism evidence="13 14">
    <name type="scientific">Riccia fluitans</name>
    <dbReference type="NCBI Taxonomy" id="41844"/>
    <lineage>
        <taxon>Eukaryota</taxon>
        <taxon>Viridiplantae</taxon>
        <taxon>Streptophyta</taxon>
        <taxon>Embryophyta</taxon>
        <taxon>Marchantiophyta</taxon>
        <taxon>Marchantiopsida</taxon>
        <taxon>Marchantiidae</taxon>
        <taxon>Marchantiales</taxon>
        <taxon>Ricciaceae</taxon>
        <taxon>Riccia</taxon>
    </lineage>
</organism>
<dbReference type="Pfam" id="PF00270">
    <property type="entry name" value="DEAD"/>
    <property type="match status" value="1"/>
</dbReference>
<dbReference type="SMART" id="SM00487">
    <property type="entry name" value="DEXDc"/>
    <property type="match status" value="1"/>
</dbReference>
<dbReference type="GO" id="GO:0005524">
    <property type="term" value="F:ATP binding"/>
    <property type="evidence" value="ECO:0007669"/>
    <property type="project" value="UniProtKB-KW"/>
</dbReference>
<dbReference type="GO" id="GO:0003723">
    <property type="term" value="F:RNA binding"/>
    <property type="evidence" value="ECO:0007669"/>
    <property type="project" value="UniProtKB-KW"/>
</dbReference>
<dbReference type="PROSITE" id="PS51192">
    <property type="entry name" value="HELICASE_ATP_BIND_1"/>
    <property type="match status" value="1"/>
</dbReference>
<dbReference type="PROSITE" id="PS00039">
    <property type="entry name" value="DEAD_ATP_HELICASE"/>
    <property type="match status" value="1"/>
</dbReference>
<gene>
    <name evidence="13" type="ORF">R1flu_025103</name>
</gene>
<dbReference type="SMART" id="SM00490">
    <property type="entry name" value="HELICc"/>
    <property type="match status" value="1"/>
</dbReference>
<feature type="domain" description="Helicase ATP-binding" evidence="11">
    <location>
        <begin position="175"/>
        <end position="345"/>
    </location>
</feature>
<evidence type="ECO:0000256" key="4">
    <source>
        <dbReference type="ARBA" id="ARBA00022806"/>
    </source>
</evidence>
<dbReference type="AlphaFoldDB" id="A0ABD1XZS8"/>
<dbReference type="GO" id="GO:0016787">
    <property type="term" value="F:hydrolase activity"/>
    <property type="evidence" value="ECO:0007669"/>
    <property type="project" value="UniProtKB-KW"/>
</dbReference>
<comment type="caution">
    <text evidence="13">The sequence shown here is derived from an EMBL/GenBank/DDBJ whole genome shotgun (WGS) entry which is preliminary data.</text>
</comment>
<dbReference type="SUPFAM" id="SSF52540">
    <property type="entry name" value="P-loop containing nucleoside triphosphate hydrolases"/>
    <property type="match status" value="1"/>
</dbReference>
<evidence type="ECO:0000256" key="1">
    <source>
        <dbReference type="ARBA" id="ARBA00012552"/>
    </source>
</evidence>
<dbReference type="InterPro" id="IPR027417">
    <property type="entry name" value="P-loop_NTPase"/>
</dbReference>
<protein>
    <recommendedName>
        <fullName evidence="1">RNA helicase</fullName>
        <ecNumber evidence="1">3.6.4.13</ecNumber>
    </recommendedName>
</protein>
<evidence type="ECO:0000313" key="13">
    <source>
        <dbReference type="EMBL" id="KAL2613411.1"/>
    </source>
</evidence>
<proteinExistence type="inferred from homology"/>
<dbReference type="Pfam" id="PF00271">
    <property type="entry name" value="Helicase_C"/>
    <property type="match status" value="1"/>
</dbReference>